<proteinExistence type="predicted"/>
<evidence type="ECO:0000313" key="6">
    <source>
        <dbReference type="Proteomes" id="UP000184432"/>
    </source>
</evidence>
<organism evidence="5 6">
    <name type="scientific">Aquimarina spongiae</name>
    <dbReference type="NCBI Taxonomy" id="570521"/>
    <lineage>
        <taxon>Bacteria</taxon>
        <taxon>Pseudomonadati</taxon>
        <taxon>Bacteroidota</taxon>
        <taxon>Flavobacteriia</taxon>
        <taxon>Flavobacteriales</taxon>
        <taxon>Flavobacteriaceae</taxon>
        <taxon>Aquimarina</taxon>
    </lineage>
</organism>
<evidence type="ECO:0000259" key="4">
    <source>
        <dbReference type="PROSITE" id="PS01124"/>
    </source>
</evidence>
<dbReference type="GO" id="GO:0003700">
    <property type="term" value="F:DNA-binding transcription factor activity"/>
    <property type="evidence" value="ECO:0007669"/>
    <property type="project" value="InterPro"/>
</dbReference>
<dbReference type="SMART" id="SM00342">
    <property type="entry name" value="HTH_ARAC"/>
    <property type="match status" value="1"/>
</dbReference>
<dbReference type="RefSeq" id="WP_073312626.1">
    <property type="nucleotide sequence ID" value="NZ_FQYP01000001.1"/>
</dbReference>
<dbReference type="InterPro" id="IPR003313">
    <property type="entry name" value="AraC-bd"/>
</dbReference>
<protein>
    <submittedName>
        <fullName evidence="5">AraC-type DNA-binding protein</fullName>
    </submittedName>
</protein>
<keyword evidence="6" id="KW-1185">Reference proteome</keyword>
<evidence type="ECO:0000256" key="3">
    <source>
        <dbReference type="ARBA" id="ARBA00023163"/>
    </source>
</evidence>
<evidence type="ECO:0000313" key="5">
    <source>
        <dbReference type="EMBL" id="SHI33109.1"/>
    </source>
</evidence>
<keyword evidence="2 5" id="KW-0238">DNA-binding</keyword>
<dbReference type="InterPro" id="IPR018060">
    <property type="entry name" value="HTH_AraC"/>
</dbReference>
<dbReference type="SUPFAM" id="SSF46689">
    <property type="entry name" value="Homeodomain-like"/>
    <property type="match status" value="1"/>
</dbReference>
<dbReference type="InterPro" id="IPR009057">
    <property type="entry name" value="Homeodomain-like_sf"/>
</dbReference>
<dbReference type="SUPFAM" id="SSF51215">
    <property type="entry name" value="Regulatory protein AraC"/>
    <property type="match status" value="1"/>
</dbReference>
<reference evidence="6" key="1">
    <citation type="submission" date="2016-11" db="EMBL/GenBank/DDBJ databases">
        <authorList>
            <person name="Varghese N."/>
            <person name="Submissions S."/>
        </authorList>
    </citation>
    <scope>NUCLEOTIDE SEQUENCE [LARGE SCALE GENOMIC DNA]</scope>
    <source>
        <strain evidence="6">DSM 22623</strain>
    </source>
</reference>
<evidence type="ECO:0000256" key="2">
    <source>
        <dbReference type="ARBA" id="ARBA00023125"/>
    </source>
</evidence>
<dbReference type="InterPro" id="IPR037923">
    <property type="entry name" value="HTH-like"/>
</dbReference>
<dbReference type="Pfam" id="PF12833">
    <property type="entry name" value="HTH_18"/>
    <property type="match status" value="1"/>
</dbReference>
<dbReference type="AlphaFoldDB" id="A0A1M6A9J0"/>
<accession>A0A1M6A9J0</accession>
<dbReference type="Pfam" id="PF02311">
    <property type="entry name" value="AraC_binding"/>
    <property type="match status" value="1"/>
</dbReference>
<dbReference type="Gene3D" id="1.10.10.60">
    <property type="entry name" value="Homeodomain-like"/>
    <property type="match status" value="1"/>
</dbReference>
<dbReference type="PROSITE" id="PS01124">
    <property type="entry name" value="HTH_ARAC_FAMILY_2"/>
    <property type="match status" value="1"/>
</dbReference>
<dbReference type="OrthoDB" id="1096411at2"/>
<dbReference type="GO" id="GO:0043565">
    <property type="term" value="F:sequence-specific DNA binding"/>
    <property type="evidence" value="ECO:0007669"/>
    <property type="project" value="InterPro"/>
</dbReference>
<dbReference type="STRING" id="570521.SAMN04488508_101172"/>
<dbReference type="InterPro" id="IPR014710">
    <property type="entry name" value="RmlC-like_jellyroll"/>
</dbReference>
<dbReference type="EMBL" id="FQYP01000001">
    <property type="protein sequence ID" value="SHI33109.1"/>
    <property type="molecule type" value="Genomic_DNA"/>
</dbReference>
<gene>
    <name evidence="5" type="ORF">SAMN04488508_101172</name>
</gene>
<keyword evidence="3" id="KW-0804">Transcription</keyword>
<dbReference type="PANTHER" id="PTHR43280">
    <property type="entry name" value="ARAC-FAMILY TRANSCRIPTIONAL REGULATOR"/>
    <property type="match status" value="1"/>
</dbReference>
<sequence length="293" mass="34428">MEINKTVPILKIEQFDHKVSSHDFYSNTFENHLKRNESIISKPHSHNFFLCVFFTEGTGIHEIDFNTYNIQPGSVFFLKPGQTHFWDFNSSPKGYIFFHTQGFYEFNFVNASLSQFPFYFSIENPSILNLSDSMIAHFKYLFHQINEEHQGDEVYKYQKLTSLIDQLYIDLTRYYTSSIPVIRKTSKTYLKALENFHAAVEKHFRAEKSVQFYADQLNITPKHLNRITKATINKTSSDVIKERVLLEAKRMLVHSTHSLSSISELLGFEEYSYFSKTFKANTGSTPFDFRKKY</sequence>
<keyword evidence="1" id="KW-0805">Transcription regulation</keyword>
<name>A0A1M6A9J0_9FLAO</name>
<dbReference type="Gene3D" id="2.60.120.10">
    <property type="entry name" value="Jelly Rolls"/>
    <property type="match status" value="1"/>
</dbReference>
<dbReference type="PANTHER" id="PTHR43280:SF32">
    <property type="entry name" value="TRANSCRIPTIONAL REGULATORY PROTEIN"/>
    <property type="match status" value="1"/>
</dbReference>
<dbReference type="Proteomes" id="UP000184432">
    <property type="component" value="Unassembled WGS sequence"/>
</dbReference>
<feature type="domain" description="HTH araC/xylS-type" evidence="4">
    <location>
        <begin position="194"/>
        <end position="292"/>
    </location>
</feature>
<evidence type="ECO:0000256" key="1">
    <source>
        <dbReference type="ARBA" id="ARBA00023015"/>
    </source>
</evidence>